<name>A0A382VG33_9ZZZZ</name>
<accession>A0A382VG33</accession>
<evidence type="ECO:0000256" key="1">
    <source>
        <dbReference type="ARBA" id="ARBA00008226"/>
    </source>
</evidence>
<dbReference type="NCBIfam" id="TIGR00211">
    <property type="entry name" value="glyS"/>
    <property type="match status" value="1"/>
</dbReference>
<evidence type="ECO:0000256" key="6">
    <source>
        <dbReference type="ARBA" id="ARBA00022917"/>
    </source>
</evidence>
<keyword evidence="6" id="KW-0648">Protein biosynthesis</keyword>
<evidence type="ECO:0000256" key="7">
    <source>
        <dbReference type="ARBA" id="ARBA00023146"/>
    </source>
</evidence>
<dbReference type="AlphaFoldDB" id="A0A382VG33"/>
<gene>
    <name evidence="9" type="ORF">METZ01_LOCUS397715</name>
</gene>
<dbReference type="PANTHER" id="PTHR30075">
    <property type="entry name" value="GLYCYL-TRNA SYNTHETASE"/>
    <property type="match status" value="1"/>
</dbReference>
<feature type="non-terminal residue" evidence="9">
    <location>
        <position position="286"/>
    </location>
</feature>
<dbReference type="EMBL" id="UINC01151322">
    <property type="protein sequence ID" value="SVD44861.1"/>
    <property type="molecule type" value="Genomic_DNA"/>
</dbReference>
<dbReference type="PRINTS" id="PR01045">
    <property type="entry name" value="TRNASYNTHGB"/>
</dbReference>
<dbReference type="SUPFAM" id="SSF109604">
    <property type="entry name" value="HD-domain/PDEase-like"/>
    <property type="match status" value="1"/>
</dbReference>
<dbReference type="GO" id="GO:0005524">
    <property type="term" value="F:ATP binding"/>
    <property type="evidence" value="ECO:0007669"/>
    <property type="project" value="UniProtKB-KW"/>
</dbReference>
<protein>
    <recommendedName>
        <fullName evidence="2">glycine--tRNA ligase</fullName>
        <ecNumber evidence="2">6.1.1.14</ecNumber>
    </recommendedName>
</protein>
<evidence type="ECO:0000256" key="3">
    <source>
        <dbReference type="ARBA" id="ARBA00022598"/>
    </source>
</evidence>
<organism evidence="9">
    <name type="scientific">marine metagenome</name>
    <dbReference type="NCBI Taxonomy" id="408172"/>
    <lineage>
        <taxon>unclassified sequences</taxon>
        <taxon>metagenomes</taxon>
        <taxon>ecological metagenomes</taxon>
    </lineage>
</organism>
<proteinExistence type="inferred from homology"/>
<evidence type="ECO:0000313" key="9">
    <source>
        <dbReference type="EMBL" id="SVD44861.1"/>
    </source>
</evidence>
<dbReference type="GO" id="GO:0004820">
    <property type="term" value="F:glycine-tRNA ligase activity"/>
    <property type="evidence" value="ECO:0007669"/>
    <property type="project" value="UniProtKB-EC"/>
</dbReference>
<dbReference type="InterPro" id="IPR015944">
    <property type="entry name" value="Gly-tRNA-synth_bsu"/>
</dbReference>
<dbReference type="EC" id="6.1.1.14" evidence="2"/>
<keyword evidence="4" id="KW-0547">Nucleotide-binding</keyword>
<dbReference type="PANTHER" id="PTHR30075:SF2">
    <property type="entry name" value="GLYCINE--TRNA LIGASE, CHLOROPLASTIC_MITOCHONDRIAL 2"/>
    <property type="match status" value="1"/>
</dbReference>
<dbReference type="PROSITE" id="PS50861">
    <property type="entry name" value="AA_TRNA_LIGASE_II_GLYAB"/>
    <property type="match status" value="1"/>
</dbReference>
<keyword evidence="5" id="KW-0067">ATP-binding</keyword>
<reference evidence="9" key="1">
    <citation type="submission" date="2018-05" db="EMBL/GenBank/DDBJ databases">
        <authorList>
            <person name="Lanie J.A."/>
            <person name="Ng W.-L."/>
            <person name="Kazmierczak K.M."/>
            <person name="Andrzejewski T.M."/>
            <person name="Davidsen T.M."/>
            <person name="Wayne K.J."/>
            <person name="Tettelin H."/>
            <person name="Glass J.I."/>
            <person name="Rusch D."/>
            <person name="Podicherti R."/>
            <person name="Tsui H.-C.T."/>
            <person name="Winkler M.E."/>
        </authorList>
    </citation>
    <scope>NUCLEOTIDE SEQUENCE</scope>
</reference>
<dbReference type="InterPro" id="IPR006194">
    <property type="entry name" value="Gly-tRNA-synth_heterodimer"/>
</dbReference>
<keyword evidence="7" id="KW-0030">Aminoacyl-tRNA synthetase</keyword>
<feature type="non-terminal residue" evidence="9">
    <location>
        <position position="1"/>
    </location>
</feature>
<evidence type="ECO:0000256" key="5">
    <source>
        <dbReference type="ARBA" id="ARBA00022840"/>
    </source>
</evidence>
<comment type="catalytic activity">
    <reaction evidence="8">
        <text>tRNA(Gly) + glycine + ATP = glycyl-tRNA(Gly) + AMP + diphosphate</text>
        <dbReference type="Rhea" id="RHEA:16013"/>
        <dbReference type="Rhea" id="RHEA-COMP:9664"/>
        <dbReference type="Rhea" id="RHEA-COMP:9683"/>
        <dbReference type="ChEBI" id="CHEBI:30616"/>
        <dbReference type="ChEBI" id="CHEBI:33019"/>
        <dbReference type="ChEBI" id="CHEBI:57305"/>
        <dbReference type="ChEBI" id="CHEBI:78442"/>
        <dbReference type="ChEBI" id="CHEBI:78522"/>
        <dbReference type="ChEBI" id="CHEBI:456215"/>
        <dbReference type="EC" id="6.1.1.14"/>
    </reaction>
</comment>
<dbReference type="Pfam" id="PF02092">
    <property type="entry name" value="tRNA_synt_2f"/>
    <property type="match status" value="1"/>
</dbReference>
<dbReference type="GO" id="GO:0006426">
    <property type="term" value="P:glycyl-tRNA aminoacylation"/>
    <property type="evidence" value="ECO:0007669"/>
    <property type="project" value="InterPro"/>
</dbReference>
<comment type="similarity">
    <text evidence="1">Belongs to the class-II aminoacyl-tRNA synthetase family.</text>
</comment>
<evidence type="ECO:0000256" key="8">
    <source>
        <dbReference type="ARBA" id="ARBA00047937"/>
    </source>
</evidence>
<keyword evidence="3" id="KW-0436">Ligase</keyword>
<sequence>RSFSDYQTALAANYVLIDREKRRARITQKLERFASRFGGRVELQGEQTALLDEVPDLIEHPSVVAGNFPSEFLSLPSEVLKTTMIHHQHYFPVIDQRGKLTSTFLAVTNTPRDNVARIARNAERVLVARLRDARFFWNADRKTRLQDQLERLDTLLFHKKLGSYRAKAGRVGVLAERIAREVLDSDDAAEAAYTAGKWCKADLATDMVREFPELQGVMGGVYAKEHGESEEVWRAIYYHYLPVGIECDARPSQSELGRAAVSWAAVSLADKLDTLVGLFHAGERPT</sequence>
<dbReference type="GO" id="GO:0005829">
    <property type="term" value="C:cytosol"/>
    <property type="evidence" value="ECO:0007669"/>
    <property type="project" value="TreeGrafter"/>
</dbReference>
<evidence type="ECO:0000256" key="2">
    <source>
        <dbReference type="ARBA" id="ARBA00012829"/>
    </source>
</evidence>
<evidence type="ECO:0000256" key="4">
    <source>
        <dbReference type="ARBA" id="ARBA00022741"/>
    </source>
</evidence>